<proteinExistence type="predicted"/>
<dbReference type="EMBL" id="CP012333">
    <property type="protein sequence ID" value="AKV03942.1"/>
    <property type="molecule type" value="Genomic_DNA"/>
</dbReference>
<organism evidence="3 4">
    <name type="scientific">Labilithrix luteola</name>
    <dbReference type="NCBI Taxonomy" id="1391654"/>
    <lineage>
        <taxon>Bacteria</taxon>
        <taxon>Pseudomonadati</taxon>
        <taxon>Myxococcota</taxon>
        <taxon>Polyangia</taxon>
        <taxon>Polyangiales</taxon>
        <taxon>Labilitrichaceae</taxon>
        <taxon>Labilithrix</taxon>
    </lineage>
</organism>
<name>A0A0K1QE52_9BACT</name>
<gene>
    <name evidence="3" type="ORF">AKJ09_10605</name>
</gene>
<evidence type="ECO:0000313" key="3">
    <source>
        <dbReference type="EMBL" id="AKV03942.1"/>
    </source>
</evidence>
<keyword evidence="2" id="KW-0732">Signal</keyword>
<keyword evidence="4" id="KW-1185">Reference proteome</keyword>
<evidence type="ECO:0000256" key="1">
    <source>
        <dbReference type="SAM" id="MobiDB-lite"/>
    </source>
</evidence>
<evidence type="ECO:0008006" key="5">
    <source>
        <dbReference type="Google" id="ProtNLM"/>
    </source>
</evidence>
<dbReference type="Proteomes" id="UP000064967">
    <property type="component" value="Chromosome"/>
</dbReference>
<feature type="signal peptide" evidence="2">
    <location>
        <begin position="1"/>
        <end position="29"/>
    </location>
</feature>
<evidence type="ECO:0000256" key="2">
    <source>
        <dbReference type="SAM" id="SignalP"/>
    </source>
</evidence>
<feature type="region of interest" description="Disordered" evidence="1">
    <location>
        <begin position="34"/>
        <end position="66"/>
    </location>
</feature>
<dbReference type="OrthoDB" id="5483347at2"/>
<accession>A0A0K1QE52</accession>
<protein>
    <recommendedName>
        <fullName evidence="5">Type IV fimbrial biogenesis protein PilY1</fullName>
    </recommendedName>
</protein>
<feature type="chain" id="PRO_5005467236" description="Type IV fimbrial biogenesis protein PilY1" evidence="2">
    <location>
        <begin position="30"/>
        <end position="374"/>
    </location>
</feature>
<dbReference type="RefSeq" id="WP_146654628.1">
    <property type="nucleotide sequence ID" value="NZ_CP012333.1"/>
</dbReference>
<evidence type="ECO:0000313" key="4">
    <source>
        <dbReference type="Proteomes" id="UP000064967"/>
    </source>
</evidence>
<reference evidence="3 4" key="1">
    <citation type="submission" date="2015-08" db="EMBL/GenBank/DDBJ databases">
        <authorList>
            <person name="Babu N.S."/>
            <person name="Beckwith C.J."/>
            <person name="Beseler K.G."/>
            <person name="Brison A."/>
            <person name="Carone J.V."/>
            <person name="Caskin T.P."/>
            <person name="Diamond M."/>
            <person name="Durham M.E."/>
            <person name="Foxe J.M."/>
            <person name="Go M."/>
            <person name="Henderson B.A."/>
            <person name="Jones I.B."/>
            <person name="McGettigan J.A."/>
            <person name="Micheletti S.J."/>
            <person name="Nasrallah M.E."/>
            <person name="Ortiz D."/>
            <person name="Piller C.R."/>
            <person name="Privatt S.R."/>
            <person name="Schneider S.L."/>
            <person name="Sharp S."/>
            <person name="Smith T.C."/>
            <person name="Stanton J.D."/>
            <person name="Ullery H.E."/>
            <person name="Wilson R.J."/>
            <person name="Serrano M.G."/>
            <person name="Buck G."/>
            <person name="Lee V."/>
            <person name="Wang Y."/>
            <person name="Carvalho R."/>
            <person name="Voegtly L."/>
            <person name="Shi R."/>
            <person name="Duckworth R."/>
            <person name="Johnson A."/>
            <person name="Loviza R."/>
            <person name="Walstead R."/>
            <person name="Shah Z."/>
            <person name="Kiflezghi M."/>
            <person name="Wade K."/>
            <person name="Ball S.L."/>
            <person name="Bradley K.W."/>
            <person name="Asai D.J."/>
            <person name="Bowman C.A."/>
            <person name="Russell D.A."/>
            <person name="Pope W.H."/>
            <person name="Jacobs-Sera D."/>
            <person name="Hendrix R.W."/>
            <person name="Hatfull G.F."/>
        </authorList>
    </citation>
    <scope>NUCLEOTIDE SEQUENCE [LARGE SCALE GENOMIC DNA]</scope>
    <source>
        <strain evidence="3 4">DSM 27648</strain>
    </source>
</reference>
<dbReference type="STRING" id="1391654.AKJ09_10605"/>
<dbReference type="KEGG" id="llu:AKJ09_10605"/>
<sequence length="374" mass="39297">MSLTTNRNAAFALGAGISALLFASLASCAASNADDKNADDAGTTVIVSPTDSGLESSAQGDADAAEAETSLPPCGVGNLCNVPIPISIGYVVALAGRSKSDVWASASRGELLHWDGQAWAHEDSGGLDTFSNLFLTPDELWGVSGNLVMRRGLDASTIRSFRLTQRYIGMTGVVVLPSGEPYVSFGTTWNATETPAYLARVKDFDAKVLEFFIGPIDPSTLAPVSMAARALWLAPDETLWVVGDRGIVVRFPTSPVAGGTLIPLDSQADLFAAWGGHDDLWVGGSGGTIARFDGTVWHEETTGTSATIRAMFGFSSTDVWAAGDEGTVLHFDGATWSKVSTFGYTGPLMTIWGSGPDDVWIGGEYAMFHWGALP</sequence>
<dbReference type="PROSITE" id="PS51257">
    <property type="entry name" value="PROKAR_LIPOPROTEIN"/>
    <property type="match status" value="1"/>
</dbReference>
<feature type="compositionally biased region" description="Polar residues" evidence="1">
    <location>
        <begin position="45"/>
        <end position="59"/>
    </location>
</feature>
<dbReference type="AlphaFoldDB" id="A0A0K1QE52"/>